<comment type="caution">
    <text evidence="2">The sequence shown here is derived from an EMBL/GenBank/DDBJ whole genome shotgun (WGS) entry which is preliminary data.</text>
</comment>
<reference evidence="2" key="1">
    <citation type="submission" date="2021-02" db="EMBL/GenBank/DDBJ databases">
        <authorList>
            <person name="Dougan E. K."/>
            <person name="Rhodes N."/>
            <person name="Thang M."/>
            <person name="Chan C."/>
        </authorList>
    </citation>
    <scope>NUCLEOTIDE SEQUENCE</scope>
</reference>
<evidence type="ECO:0000313" key="3">
    <source>
        <dbReference type="Proteomes" id="UP000601435"/>
    </source>
</evidence>
<gene>
    <name evidence="2" type="ORF">SNEC2469_LOCUS31826</name>
</gene>
<organism evidence="2 3">
    <name type="scientific">Symbiodinium necroappetens</name>
    <dbReference type="NCBI Taxonomy" id="1628268"/>
    <lineage>
        <taxon>Eukaryota</taxon>
        <taxon>Sar</taxon>
        <taxon>Alveolata</taxon>
        <taxon>Dinophyceae</taxon>
        <taxon>Suessiales</taxon>
        <taxon>Symbiodiniaceae</taxon>
        <taxon>Symbiodinium</taxon>
    </lineage>
</organism>
<dbReference type="Proteomes" id="UP000601435">
    <property type="component" value="Unassembled WGS sequence"/>
</dbReference>
<accession>A0A813BX31</accession>
<proteinExistence type="predicted"/>
<name>A0A813BX31_9DINO</name>
<protein>
    <submittedName>
        <fullName evidence="2">Uncharacterized protein</fullName>
    </submittedName>
</protein>
<dbReference type="OrthoDB" id="10393601at2759"/>
<feature type="compositionally biased region" description="Low complexity" evidence="1">
    <location>
        <begin position="12"/>
        <end position="30"/>
    </location>
</feature>
<dbReference type="EMBL" id="CAJNJA010078297">
    <property type="protein sequence ID" value="CAE7922098.1"/>
    <property type="molecule type" value="Genomic_DNA"/>
</dbReference>
<keyword evidence="3" id="KW-1185">Reference proteome</keyword>
<dbReference type="AlphaFoldDB" id="A0A813BX31"/>
<evidence type="ECO:0000313" key="2">
    <source>
        <dbReference type="EMBL" id="CAE7922098.1"/>
    </source>
</evidence>
<feature type="region of interest" description="Disordered" evidence="1">
    <location>
        <begin position="1"/>
        <end position="42"/>
    </location>
</feature>
<sequence>MPKPELDLDGPGVTVAASSGSPVAGSAPSGPSSPPRGQVYSPSDDLGCGAMAGVCFEQIDEKDTGDFKYVGSGRGDYEQEHDFPPTVLVATAAVETVLAISRVRLLLLLLSSHHDHSYQSSVMTITPTAAHSCLLSVLYNYWSSTMGQQRRHMERAPLVLISKYQAVVTAISPMTTMAYGHVAACKHAFAH</sequence>
<evidence type="ECO:0000256" key="1">
    <source>
        <dbReference type="SAM" id="MobiDB-lite"/>
    </source>
</evidence>